<keyword evidence="2 5" id="KW-0812">Transmembrane</keyword>
<keyword evidence="7" id="KW-1185">Reference proteome</keyword>
<evidence type="ECO:0000256" key="1">
    <source>
        <dbReference type="ARBA" id="ARBA00004141"/>
    </source>
</evidence>
<evidence type="ECO:0000256" key="5">
    <source>
        <dbReference type="SAM" id="Phobius"/>
    </source>
</evidence>
<name>A0A212F505_DANPL</name>
<dbReference type="PANTHER" id="PTHR48021:SF96">
    <property type="entry name" value="FACILITATED TREHALOSE TRANSPORTER TRET1-1-RELATED"/>
    <property type="match status" value="1"/>
</dbReference>
<evidence type="ECO:0000256" key="2">
    <source>
        <dbReference type="ARBA" id="ARBA00022692"/>
    </source>
</evidence>
<dbReference type="PANTHER" id="PTHR48021">
    <property type="match status" value="1"/>
</dbReference>
<dbReference type="Proteomes" id="UP000007151">
    <property type="component" value="Unassembled WGS sequence"/>
</dbReference>
<evidence type="ECO:0000256" key="3">
    <source>
        <dbReference type="ARBA" id="ARBA00022989"/>
    </source>
</evidence>
<dbReference type="Gene3D" id="1.20.1250.20">
    <property type="entry name" value="MFS general substrate transporter like domains"/>
    <property type="match status" value="2"/>
</dbReference>
<proteinExistence type="predicted"/>
<evidence type="ECO:0000313" key="7">
    <source>
        <dbReference type="Proteomes" id="UP000007151"/>
    </source>
</evidence>
<keyword evidence="3 5" id="KW-1133">Transmembrane helix</keyword>
<evidence type="ECO:0000256" key="4">
    <source>
        <dbReference type="ARBA" id="ARBA00023136"/>
    </source>
</evidence>
<feature type="transmembrane region" description="Helical" evidence="5">
    <location>
        <begin position="273"/>
        <end position="292"/>
    </location>
</feature>
<dbReference type="KEGG" id="dpl:KGM_210533"/>
<dbReference type="InterPro" id="IPR050549">
    <property type="entry name" value="MFS_Trehalose_Transporter"/>
</dbReference>
<comment type="caution">
    <text evidence="6">The sequence shown here is derived from an EMBL/GenBank/DDBJ whole genome shotgun (WGS) entry which is preliminary data.</text>
</comment>
<dbReference type="InterPro" id="IPR036259">
    <property type="entry name" value="MFS_trans_sf"/>
</dbReference>
<dbReference type="AlphaFoldDB" id="A0A212F505"/>
<dbReference type="SUPFAM" id="SSF103473">
    <property type="entry name" value="MFS general substrate transporter"/>
    <property type="match status" value="1"/>
</dbReference>
<feature type="transmembrane region" description="Helical" evidence="5">
    <location>
        <begin position="242"/>
        <end position="261"/>
    </location>
</feature>
<dbReference type="EMBL" id="AGBW02010281">
    <property type="protein sequence ID" value="OWR48812.1"/>
    <property type="molecule type" value="Genomic_DNA"/>
</dbReference>
<dbReference type="Pfam" id="PF00083">
    <property type="entry name" value="Sugar_tr"/>
    <property type="match status" value="2"/>
</dbReference>
<accession>A0A212F505</accession>
<feature type="transmembrane region" description="Helical" evidence="5">
    <location>
        <begin position="6"/>
        <end position="30"/>
    </location>
</feature>
<feature type="transmembrane region" description="Helical" evidence="5">
    <location>
        <begin position="60"/>
        <end position="81"/>
    </location>
</feature>
<dbReference type="GO" id="GO:0022857">
    <property type="term" value="F:transmembrane transporter activity"/>
    <property type="evidence" value="ECO:0007669"/>
    <property type="project" value="InterPro"/>
</dbReference>
<reference evidence="6 7" key="1">
    <citation type="journal article" date="2011" name="Cell">
        <title>The monarch butterfly genome yields insights into long-distance migration.</title>
        <authorList>
            <person name="Zhan S."/>
            <person name="Merlin C."/>
            <person name="Boore J.L."/>
            <person name="Reppert S.M."/>
        </authorList>
    </citation>
    <scope>NUCLEOTIDE SEQUENCE [LARGE SCALE GENOMIC DNA]</scope>
    <source>
        <strain evidence="6">F-2</strain>
    </source>
</reference>
<feature type="transmembrane region" description="Helical" evidence="5">
    <location>
        <begin position="119"/>
        <end position="138"/>
    </location>
</feature>
<organism evidence="6 7">
    <name type="scientific">Danaus plexippus plexippus</name>
    <dbReference type="NCBI Taxonomy" id="278856"/>
    <lineage>
        <taxon>Eukaryota</taxon>
        <taxon>Metazoa</taxon>
        <taxon>Ecdysozoa</taxon>
        <taxon>Arthropoda</taxon>
        <taxon>Hexapoda</taxon>
        <taxon>Insecta</taxon>
        <taxon>Pterygota</taxon>
        <taxon>Neoptera</taxon>
        <taxon>Endopterygota</taxon>
        <taxon>Lepidoptera</taxon>
        <taxon>Glossata</taxon>
        <taxon>Ditrysia</taxon>
        <taxon>Papilionoidea</taxon>
        <taxon>Nymphalidae</taxon>
        <taxon>Danainae</taxon>
        <taxon>Danaini</taxon>
        <taxon>Danaina</taxon>
        <taxon>Danaus</taxon>
        <taxon>Danaus</taxon>
    </lineage>
</organism>
<dbReference type="InterPro" id="IPR005828">
    <property type="entry name" value="MFS_sugar_transport-like"/>
</dbReference>
<feature type="transmembrane region" description="Helical" evidence="5">
    <location>
        <begin position="37"/>
        <end position="54"/>
    </location>
</feature>
<gene>
    <name evidence="6" type="ORF">KGM_210533</name>
</gene>
<protein>
    <submittedName>
        <fullName evidence="6">Facilitated trehalose transporter Tret1 like protein</fullName>
    </submittedName>
</protein>
<dbReference type="eggNOG" id="KOG0254">
    <property type="taxonomic scope" value="Eukaryota"/>
</dbReference>
<keyword evidence="4 5" id="KW-0472">Membrane</keyword>
<feature type="transmembrane region" description="Helical" evidence="5">
    <location>
        <begin position="209"/>
        <end position="230"/>
    </location>
</feature>
<dbReference type="GO" id="GO:0016020">
    <property type="term" value="C:membrane"/>
    <property type="evidence" value="ECO:0007669"/>
    <property type="project" value="UniProtKB-SubCell"/>
</dbReference>
<evidence type="ECO:0000313" key="6">
    <source>
        <dbReference type="EMBL" id="OWR48812.1"/>
    </source>
</evidence>
<feature type="transmembrane region" description="Helical" evidence="5">
    <location>
        <begin position="93"/>
        <end position="113"/>
    </location>
</feature>
<dbReference type="InParanoid" id="A0A212F505"/>
<dbReference type="InterPro" id="IPR005829">
    <property type="entry name" value="Sugar_transporter_CS"/>
</dbReference>
<dbReference type="PROSITE" id="PS00216">
    <property type="entry name" value="SUGAR_TRANSPORT_1"/>
    <property type="match status" value="1"/>
</dbReference>
<sequence>MTDTEISLFGSLPSFTALFSTPLSGVLLDVIGRKKCCILFGLPSVIAWTIVSLVSRVEAILASVCVGGLSGCLLLVAPNFISEFSHESIRGTLTSFGIIFYGIGLMVSYILGGCLNYEMMNYVCLTISVFSLVMMSLVKESPVYLMSKDLEKKAAESIAFYTSTKQGSVIVQQEMESIRRTLNQQVDRLIVVQVYSEPLFKEALPNMSANLTSILFALLNTISGFVAAYLLDVFGRRVRGVITMLVIEWGWLCNFFILFIFNPFIAVAGLGPVFYVFAFIGLVSAIFCKHYLPETKGLTVDAIQDILLVT</sequence>
<comment type="subcellular location">
    <subcellularLocation>
        <location evidence="1">Membrane</location>
        <topology evidence="1">Multi-pass membrane protein</topology>
    </subcellularLocation>
</comment>